<evidence type="ECO:0000256" key="1">
    <source>
        <dbReference type="SAM" id="Phobius"/>
    </source>
</evidence>
<name>A0A239JSA6_9NOCA</name>
<dbReference type="Gene3D" id="3.40.50.1820">
    <property type="entry name" value="alpha/beta hydrolase"/>
    <property type="match status" value="1"/>
</dbReference>
<dbReference type="RefSeq" id="WP_089247952.1">
    <property type="nucleotide sequence ID" value="NZ_FZOW01000009.1"/>
</dbReference>
<keyword evidence="4" id="KW-1185">Reference proteome</keyword>
<organism evidence="3 4">
    <name type="scientific">Rhodococcoides kyotonense</name>
    <dbReference type="NCBI Taxonomy" id="398843"/>
    <lineage>
        <taxon>Bacteria</taxon>
        <taxon>Bacillati</taxon>
        <taxon>Actinomycetota</taxon>
        <taxon>Actinomycetes</taxon>
        <taxon>Mycobacteriales</taxon>
        <taxon>Nocardiaceae</taxon>
        <taxon>Rhodococcoides</taxon>
    </lineage>
</organism>
<sequence>MHWDDRLRRDRLARTRLGHDWIVLGRTRRALLRLSLALIPVLIVVGQYWVHDVAPEQRRLASTSPQLNQVFDAADPADRATAVVDMVGLGNVDAAPTAVSLPTFDRIGRVWALRYDNRGIDTKVISDLIAERAATARVDNVVLVGHSMGGVVALEVAQHLYEDSGVRLTGIVLDCTPLDLHAVRSDSRDAGENLLRWIGWLPGARESRTLRTVVEMAARSDRFVDLHSSWYPRIEWSNAVDAFDEVLRDKILNRSAASNGFIESQFRTIVASGALDNLDALTRPVRGKPSPAVVFMRPSIGRADAVVDVDYSQSILFERVGGSDGQLRVVRMSGTGHANPRQEPETYNAAVVSRVLPFLETRVFASGRGASPLAGDVVLRTTSPG</sequence>
<proteinExistence type="predicted"/>
<dbReference type="OrthoDB" id="4568191at2"/>
<feature type="domain" description="AB hydrolase-1" evidence="2">
    <location>
        <begin position="113"/>
        <end position="349"/>
    </location>
</feature>
<keyword evidence="1" id="KW-1133">Transmembrane helix</keyword>
<dbReference type="GO" id="GO:0003824">
    <property type="term" value="F:catalytic activity"/>
    <property type="evidence" value="ECO:0007669"/>
    <property type="project" value="UniProtKB-ARBA"/>
</dbReference>
<dbReference type="Pfam" id="PF12697">
    <property type="entry name" value="Abhydrolase_6"/>
    <property type="match status" value="1"/>
</dbReference>
<dbReference type="EMBL" id="FZOW01000009">
    <property type="protein sequence ID" value="SNT08730.1"/>
    <property type="molecule type" value="Genomic_DNA"/>
</dbReference>
<evidence type="ECO:0000313" key="3">
    <source>
        <dbReference type="EMBL" id="SNT08730.1"/>
    </source>
</evidence>
<keyword evidence="1" id="KW-0472">Membrane</keyword>
<gene>
    <name evidence="3" type="ORF">SAMN05421642_10951</name>
</gene>
<reference evidence="4" key="1">
    <citation type="submission" date="2017-06" db="EMBL/GenBank/DDBJ databases">
        <authorList>
            <person name="Varghese N."/>
            <person name="Submissions S."/>
        </authorList>
    </citation>
    <scope>NUCLEOTIDE SEQUENCE [LARGE SCALE GENOMIC DNA]</scope>
    <source>
        <strain evidence="4">JCM 23211</strain>
    </source>
</reference>
<evidence type="ECO:0000313" key="4">
    <source>
        <dbReference type="Proteomes" id="UP000198327"/>
    </source>
</evidence>
<dbReference type="AlphaFoldDB" id="A0A239JSA6"/>
<dbReference type="Proteomes" id="UP000198327">
    <property type="component" value="Unassembled WGS sequence"/>
</dbReference>
<dbReference type="InterPro" id="IPR000073">
    <property type="entry name" value="AB_hydrolase_1"/>
</dbReference>
<keyword evidence="1" id="KW-0812">Transmembrane</keyword>
<evidence type="ECO:0000259" key="2">
    <source>
        <dbReference type="Pfam" id="PF12697"/>
    </source>
</evidence>
<accession>A0A239JSA6</accession>
<dbReference type="SUPFAM" id="SSF53474">
    <property type="entry name" value="alpha/beta-Hydrolases"/>
    <property type="match status" value="1"/>
</dbReference>
<protein>
    <submittedName>
        <fullName evidence="3">Pimeloyl-ACP methyl ester carboxylesterase</fullName>
    </submittedName>
</protein>
<feature type="transmembrane region" description="Helical" evidence="1">
    <location>
        <begin position="30"/>
        <end position="50"/>
    </location>
</feature>
<dbReference type="InterPro" id="IPR029058">
    <property type="entry name" value="AB_hydrolase_fold"/>
</dbReference>